<dbReference type="GO" id="GO:0016787">
    <property type="term" value="F:hydrolase activity"/>
    <property type="evidence" value="ECO:0007669"/>
    <property type="project" value="UniProtKB-KW"/>
</dbReference>
<evidence type="ECO:0000256" key="5">
    <source>
        <dbReference type="ARBA" id="ARBA00022454"/>
    </source>
</evidence>
<dbReference type="EMBL" id="AAYY01000004">
    <property type="protein sequence ID" value="EDP44224.1"/>
    <property type="molecule type" value="Genomic_DNA"/>
</dbReference>
<dbReference type="Proteomes" id="UP000008837">
    <property type="component" value="Unassembled WGS sequence"/>
</dbReference>
<evidence type="ECO:0000256" key="2">
    <source>
        <dbReference type="ARBA" id="ARBA00004574"/>
    </source>
</evidence>
<evidence type="ECO:0000256" key="15">
    <source>
        <dbReference type="ARBA" id="ARBA00023242"/>
    </source>
</evidence>
<evidence type="ECO:0000256" key="12">
    <source>
        <dbReference type="ARBA" id="ARBA00023125"/>
    </source>
</evidence>
<comment type="similarity">
    <text evidence="3">Belongs to the ku70 family.</text>
</comment>
<keyword evidence="14" id="KW-0234">DNA repair</keyword>
<evidence type="ECO:0000256" key="11">
    <source>
        <dbReference type="ARBA" id="ARBA00022895"/>
    </source>
</evidence>
<dbReference type="PANTHER" id="PTHR12604:SF2">
    <property type="entry name" value="X-RAY REPAIR CROSS-COMPLEMENTING PROTEIN 6"/>
    <property type="match status" value="1"/>
</dbReference>
<proteinExistence type="inferred from homology"/>
<keyword evidence="11" id="KW-0779">Telomere</keyword>
<dbReference type="RefSeq" id="XP_001731438.1">
    <property type="nucleotide sequence ID" value="XM_001731386.1"/>
</dbReference>
<dbReference type="GO" id="GO:0000781">
    <property type="term" value="C:chromosome, telomeric region"/>
    <property type="evidence" value="ECO:0007669"/>
    <property type="project" value="UniProtKB-SubCell"/>
</dbReference>
<dbReference type="FunFam" id="2.40.290.10:FF:000001">
    <property type="entry name" value="X-ray repair cross complementing 6"/>
    <property type="match status" value="1"/>
</dbReference>
<protein>
    <recommendedName>
        <fullName evidence="4">DNA helicase</fullName>
        <ecNumber evidence="4">3.6.4.12</ecNumber>
    </recommendedName>
</protein>
<dbReference type="OMA" id="FWANVKH"/>
<keyword evidence="15" id="KW-0539">Nucleus</keyword>
<dbReference type="GO" id="GO:0042162">
    <property type="term" value="F:telomeric DNA binding"/>
    <property type="evidence" value="ECO:0007669"/>
    <property type="project" value="TreeGrafter"/>
</dbReference>
<keyword evidence="12" id="KW-0238">DNA-binding</keyword>
<evidence type="ECO:0000256" key="6">
    <source>
        <dbReference type="ARBA" id="ARBA00022741"/>
    </source>
</evidence>
<evidence type="ECO:0000256" key="1">
    <source>
        <dbReference type="ARBA" id="ARBA00004123"/>
    </source>
</evidence>
<dbReference type="InParanoid" id="A8PYA1"/>
<evidence type="ECO:0000256" key="9">
    <source>
        <dbReference type="ARBA" id="ARBA00022806"/>
    </source>
</evidence>
<dbReference type="EC" id="3.6.4.12" evidence="4"/>
<dbReference type="SUPFAM" id="SSF100939">
    <property type="entry name" value="SPOC domain-like"/>
    <property type="match status" value="1"/>
</dbReference>
<keyword evidence="7" id="KW-0227">DNA damage</keyword>
<dbReference type="SMART" id="SM00559">
    <property type="entry name" value="Ku78"/>
    <property type="match status" value="1"/>
</dbReference>
<dbReference type="AlphaFoldDB" id="A8PYA1"/>
<dbReference type="Gene3D" id="2.40.290.10">
    <property type="match status" value="1"/>
</dbReference>
<comment type="subcellular location">
    <subcellularLocation>
        <location evidence="2">Chromosome</location>
        <location evidence="2">Telomere</location>
    </subcellularLocation>
    <subcellularLocation>
        <location evidence="1">Nucleus</location>
    </subcellularLocation>
</comment>
<dbReference type="GO" id="GO:0003690">
    <property type="term" value="F:double-stranded DNA binding"/>
    <property type="evidence" value="ECO:0007669"/>
    <property type="project" value="TreeGrafter"/>
</dbReference>
<dbReference type="InterPro" id="IPR027388">
    <property type="entry name" value="Ku70_bridge/pillars_dom_sf"/>
</dbReference>
<evidence type="ECO:0000256" key="8">
    <source>
        <dbReference type="ARBA" id="ARBA00022801"/>
    </source>
</evidence>
<evidence type="ECO:0000256" key="7">
    <source>
        <dbReference type="ARBA" id="ARBA00022763"/>
    </source>
</evidence>
<dbReference type="InterPro" id="IPR006164">
    <property type="entry name" value="DNA_bd_Ku70/Ku80"/>
</dbReference>
<evidence type="ECO:0000256" key="3">
    <source>
        <dbReference type="ARBA" id="ARBA00005240"/>
    </source>
</evidence>
<dbReference type="Pfam" id="PF03731">
    <property type="entry name" value="Ku_N"/>
    <property type="match status" value="1"/>
</dbReference>
<keyword evidence="6" id="KW-0547">Nucleotide-binding</keyword>
<name>A8PYA1_MALGO</name>
<reference evidence="17 18" key="1">
    <citation type="journal article" date="2007" name="Proc. Natl. Acad. Sci. U.S.A.">
        <title>Dandruff-associated Malassezia genomes reveal convergent and divergent virulence traits shared with plant and human fungal pathogens.</title>
        <authorList>
            <person name="Xu J."/>
            <person name="Saunders C.W."/>
            <person name="Hu P."/>
            <person name="Grant R.A."/>
            <person name="Boekhout T."/>
            <person name="Kuramae E.E."/>
            <person name="Kronstad J.W."/>
            <person name="Deangelis Y.M."/>
            <person name="Reeder N.L."/>
            <person name="Johnstone K.R."/>
            <person name="Leland M."/>
            <person name="Fieno A.M."/>
            <person name="Begley W.M."/>
            <person name="Sun Y."/>
            <person name="Lacey M.P."/>
            <person name="Chaudhary T."/>
            <person name="Keough T."/>
            <person name="Chu L."/>
            <person name="Sears R."/>
            <person name="Yuan B."/>
            <person name="Dawson T.L.Jr."/>
        </authorList>
    </citation>
    <scope>NUCLEOTIDE SEQUENCE [LARGE SCALE GENOMIC DNA]</scope>
    <source>
        <strain evidence="18">ATCC MYA-4612 / CBS 7966</strain>
    </source>
</reference>
<dbReference type="InterPro" id="IPR005161">
    <property type="entry name" value="Ku_N"/>
</dbReference>
<keyword evidence="13" id="KW-0233">DNA recombination</keyword>
<evidence type="ECO:0000259" key="16">
    <source>
        <dbReference type="SMART" id="SM00559"/>
    </source>
</evidence>
<dbReference type="GO" id="GO:0043564">
    <property type="term" value="C:Ku70:Ku80 complex"/>
    <property type="evidence" value="ECO:0007669"/>
    <property type="project" value="TreeGrafter"/>
</dbReference>
<dbReference type="Pfam" id="PF02735">
    <property type="entry name" value="Ku"/>
    <property type="match status" value="1"/>
</dbReference>
<dbReference type="GO" id="GO:0003678">
    <property type="term" value="F:DNA helicase activity"/>
    <property type="evidence" value="ECO:0007669"/>
    <property type="project" value="UniProtKB-EC"/>
</dbReference>
<dbReference type="InterPro" id="IPR036465">
    <property type="entry name" value="vWFA_dom_sf"/>
</dbReference>
<keyword evidence="10" id="KW-0067">ATP-binding</keyword>
<dbReference type="InterPro" id="IPR047087">
    <property type="entry name" value="KU70_core_dom"/>
</dbReference>
<dbReference type="GO" id="GO:0006303">
    <property type="term" value="P:double-strand break repair via nonhomologous end joining"/>
    <property type="evidence" value="ECO:0007669"/>
    <property type="project" value="InterPro"/>
</dbReference>
<dbReference type="SUPFAM" id="SSF53300">
    <property type="entry name" value="vWA-like"/>
    <property type="match status" value="1"/>
</dbReference>
<dbReference type="Gene3D" id="4.10.970.10">
    <property type="entry name" value="Ku70, bridge and pillars"/>
    <property type="match status" value="1"/>
</dbReference>
<keyword evidence="18" id="KW-1185">Reference proteome</keyword>
<evidence type="ECO:0000256" key="14">
    <source>
        <dbReference type="ARBA" id="ARBA00023204"/>
    </source>
</evidence>
<evidence type="ECO:0000256" key="10">
    <source>
        <dbReference type="ARBA" id="ARBA00022840"/>
    </source>
</evidence>
<dbReference type="FunCoup" id="A8PYA1">
    <property type="interactions" value="574"/>
</dbReference>
<dbReference type="KEGG" id="mgl:MGL_1621"/>
<comment type="caution">
    <text evidence="17">The sequence shown here is derived from an EMBL/GenBank/DDBJ whole genome shotgun (WGS) entry which is preliminary data.</text>
</comment>
<dbReference type="STRING" id="425265.A8PYA1"/>
<gene>
    <name evidence="17" type="ORF">MGL_1621</name>
</gene>
<keyword evidence="5" id="KW-0158">Chromosome</keyword>
<sequence length="453" mass="50829">MDGHENGEEDHGVRDSVPWETVSRMSTQTKSHFYPHTIEYASVRQVNVPVTYELQQLISAIQADSSVGIRRFGPSDTQVHMEHVFTNAMNMITASAKAGTRRVFFITNQDNPHTGPGKQQIQKACIDRIRDYYRRGIDLEPFFISAPGTPFQINTFYADILGVYDDGLLTDTLRPWRLRQWQDQNVSKSAAWDSASKFAELEEQISSREVPKRVVFDVLLDLGPLSKTIANSPVDDLHAKTPQASRWRIHVKGYNVISEATRDLPVKVTSYGQEDPFDVYEIVNVGKPCEAVTGEPVRPEDTESVFPLCDSDSARSCVSFSDAELKQIRQFGCIPGLLLLGFKDRSTLHFYENTKHSYFLYPSDLEHPGSKCAFAALLHSMLSKNKVALTLFMPRENAVPAFAVLLPQAEELDASGHQYQPPGMHLIVMPFIDDIREPPSLHALSANSDELTA</sequence>
<keyword evidence="8" id="KW-0378">Hydrolase</keyword>
<evidence type="ECO:0000256" key="13">
    <source>
        <dbReference type="ARBA" id="ARBA00023172"/>
    </source>
</evidence>
<dbReference type="VEuPathDB" id="FungiDB:MGL_1621"/>
<evidence type="ECO:0000313" key="18">
    <source>
        <dbReference type="Proteomes" id="UP000008837"/>
    </source>
</evidence>
<dbReference type="CDD" id="cd00788">
    <property type="entry name" value="KU70"/>
    <property type="match status" value="1"/>
</dbReference>
<accession>A8PYA1</accession>
<evidence type="ECO:0000256" key="4">
    <source>
        <dbReference type="ARBA" id="ARBA00012551"/>
    </source>
</evidence>
<evidence type="ECO:0000313" key="17">
    <source>
        <dbReference type="EMBL" id="EDP44224.1"/>
    </source>
</evidence>
<organism evidence="17 18">
    <name type="scientific">Malassezia globosa (strain ATCC MYA-4612 / CBS 7966)</name>
    <name type="common">Dandruff-associated fungus</name>
    <dbReference type="NCBI Taxonomy" id="425265"/>
    <lineage>
        <taxon>Eukaryota</taxon>
        <taxon>Fungi</taxon>
        <taxon>Dikarya</taxon>
        <taxon>Basidiomycota</taxon>
        <taxon>Ustilaginomycotina</taxon>
        <taxon>Malasseziomycetes</taxon>
        <taxon>Malasseziales</taxon>
        <taxon>Malasseziaceae</taxon>
        <taxon>Malassezia</taxon>
    </lineage>
</organism>
<dbReference type="GO" id="GO:0005524">
    <property type="term" value="F:ATP binding"/>
    <property type="evidence" value="ECO:0007669"/>
    <property type="project" value="UniProtKB-KW"/>
</dbReference>
<dbReference type="OrthoDB" id="761538at2759"/>
<dbReference type="GO" id="GO:0000723">
    <property type="term" value="P:telomere maintenance"/>
    <property type="evidence" value="ECO:0007669"/>
    <property type="project" value="TreeGrafter"/>
</dbReference>
<dbReference type="GeneID" id="5855745"/>
<feature type="domain" description="Ku" evidence="16">
    <location>
        <begin position="294"/>
        <end position="446"/>
    </location>
</feature>
<dbReference type="Gene3D" id="3.40.50.410">
    <property type="entry name" value="von Willebrand factor, type A domain"/>
    <property type="match status" value="1"/>
</dbReference>
<dbReference type="PANTHER" id="PTHR12604">
    <property type="entry name" value="KU AUTOANTIGEN DNA HELICASE"/>
    <property type="match status" value="1"/>
</dbReference>
<keyword evidence="9" id="KW-0347">Helicase</keyword>
<dbReference type="InterPro" id="IPR016194">
    <property type="entry name" value="SPOC-like_C_dom_sf"/>
</dbReference>
<dbReference type="GO" id="GO:0006310">
    <property type="term" value="P:DNA recombination"/>
    <property type="evidence" value="ECO:0007669"/>
    <property type="project" value="UniProtKB-KW"/>
</dbReference>